<evidence type="ECO:0000313" key="3">
    <source>
        <dbReference type="Proteomes" id="UP000194137"/>
    </source>
</evidence>
<organism evidence="2 3">
    <name type="scientific">Pseudorhodoplanes sinuspersici</name>
    <dbReference type="NCBI Taxonomy" id="1235591"/>
    <lineage>
        <taxon>Bacteria</taxon>
        <taxon>Pseudomonadati</taxon>
        <taxon>Pseudomonadota</taxon>
        <taxon>Alphaproteobacteria</taxon>
        <taxon>Hyphomicrobiales</taxon>
        <taxon>Pseudorhodoplanes</taxon>
    </lineage>
</organism>
<dbReference type="Proteomes" id="UP000194137">
    <property type="component" value="Chromosome"/>
</dbReference>
<evidence type="ECO:0000256" key="1">
    <source>
        <dbReference type="SAM" id="MobiDB-lite"/>
    </source>
</evidence>
<dbReference type="EMBL" id="CP021112">
    <property type="protein sequence ID" value="ARP99274.1"/>
    <property type="molecule type" value="Genomic_DNA"/>
</dbReference>
<feature type="region of interest" description="Disordered" evidence="1">
    <location>
        <begin position="49"/>
        <end position="86"/>
    </location>
</feature>
<reference evidence="2 3" key="1">
    <citation type="submission" date="2017-05" db="EMBL/GenBank/DDBJ databases">
        <title>Full genome sequence of Pseudorhodoplanes sinuspersici.</title>
        <authorList>
            <person name="Dastgheib S.M.M."/>
            <person name="Shavandi M."/>
            <person name="Tirandaz H."/>
        </authorList>
    </citation>
    <scope>NUCLEOTIDE SEQUENCE [LARGE SCALE GENOMIC DNA]</scope>
    <source>
        <strain evidence="2 3">RIPI110</strain>
    </source>
</reference>
<dbReference type="KEGG" id="psin:CAK95_09420"/>
<feature type="compositionally biased region" description="Polar residues" evidence="1">
    <location>
        <begin position="68"/>
        <end position="78"/>
    </location>
</feature>
<sequence>MARKTGSAEKHKTGPEEINKRLQEALDGLRKDVTRVEIWATALGSFTEAIPDYSPSKTFELGPDIDAENQTKNETSAPPGTDRKRR</sequence>
<dbReference type="OrthoDB" id="10007345at2"/>
<dbReference type="RefSeq" id="WP_086087683.1">
    <property type="nucleotide sequence ID" value="NZ_CP021112.1"/>
</dbReference>
<evidence type="ECO:0000313" key="2">
    <source>
        <dbReference type="EMBL" id="ARP99274.1"/>
    </source>
</evidence>
<keyword evidence="3" id="KW-1185">Reference proteome</keyword>
<name>A0A1W6ZR87_9HYPH</name>
<gene>
    <name evidence="2" type="ORF">CAK95_09420</name>
</gene>
<dbReference type="AlphaFoldDB" id="A0A1W6ZR87"/>
<proteinExistence type="predicted"/>
<accession>A0A1W6ZR87</accession>
<protein>
    <submittedName>
        <fullName evidence="2">Uncharacterized protein</fullName>
    </submittedName>
</protein>
<dbReference type="STRING" id="1235591.CAK95_09420"/>